<dbReference type="InterPro" id="IPR004174">
    <property type="entry name" value="GpW"/>
</dbReference>
<dbReference type="STRING" id="463025.BAU08_05780"/>
<accession>A0A193FV34</accession>
<dbReference type="AlphaFoldDB" id="A0A193FV34"/>
<evidence type="ECO:0000313" key="1">
    <source>
        <dbReference type="EMBL" id="ANN70904.1"/>
    </source>
</evidence>
<evidence type="ECO:0000313" key="2">
    <source>
        <dbReference type="Proteomes" id="UP000092213"/>
    </source>
</evidence>
<dbReference type="GO" id="GO:0019058">
    <property type="term" value="P:viral life cycle"/>
    <property type="evidence" value="ECO:0007669"/>
    <property type="project" value="InterPro"/>
</dbReference>
<reference evidence="1 2" key="1">
    <citation type="submission" date="2016-06" db="EMBL/GenBank/DDBJ databases">
        <title>Complete genome sequences of Bordetella bronchialis and Bordetella flabilis.</title>
        <authorList>
            <person name="LiPuma J.J."/>
            <person name="Spilker T."/>
        </authorList>
    </citation>
    <scope>NUCLEOTIDE SEQUENCE [LARGE SCALE GENOMIC DNA]</scope>
    <source>
        <strain evidence="1 2">AU17976</strain>
    </source>
</reference>
<name>A0A193FV34_9BORD</name>
<dbReference type="InterPro" id="IPR036626">
    <property type="entry name" value="GpW_sf"/>
</dbReference>
<proteinExistence type="predicted"/>
<dbReference type="EMBL" id="CP016171">
    <property type="protein sequence ID" value="ANN70904.1"/>
    <property type="molecule type" value="Genomic_DNA"/>
</dbReference>
<dbReference type="Pfam" id="PF02831">
    <property type="entry name" value="gpW"/>
    <property type="match status" value="1"/>
</dbReference>
<dbReference type="Proteomes" id="UP000092213">
    <property type="component" value="Chromosome"/>
</dbReference>
<dbReference type="Gene3D" id="3.30.1580.10">
    <property type="entry name" value="Head-to-tail joining protein W"/>
    <property type="match status" value="1"/>
</dbReference>
<gene>
    <name evidence="1" type="ORF">BAU08_05780</name>
</gene>
<sequence length="82" mass="9213">MSVYDGMSREDLQARLAALRQAYFDLMDGKQVAQASYAQSDGSKSVTFRAADLVRLQADIALLQQKLGIACRARRQIKFVMR</sequence>
<organism evidence="1 2">
    <name type="scientific">Bordetella bronchialis</name>
    <dbReference type="NCBI Taxonomy" id="463025"/>
    <lineage>
        <taxon>Bacteria</taxon>
        <taxon>Pseudomonadati</taxon>
        <taxon>Pseudomonadota</taxon>
        <taxon>Betaproteobacteria</taxon>
        <taxon>Burkholderiales</taxon>
        <taxon>Alcaligenaceae</taxon>
        <taxon>Bordetella</taxon>
    </lineage>
</organism>
<dbReference type="RefSeq" id="WP_066668488.1">
    <property type="nucleotide sequence ID" value="NZ_CP016171.1"/>
</dbReference>
<protein>
    <submittedName>
        <fullName evidence="1">Phage head-tail adapter protein</fullName>
    </submittedName>
</protein>
<dbReference type="SUPFAM" id="SSF64210">
    <property type="entry name" value="Head-to-tail joining protein W, gpW"/>
    <property type="match status" value="1"/>
</dbReference>